<dbReference type="PROSITE" id="PS51257">
    <property type="entry name" value="PROKAR_LIPOPROTEIN"/>
    <property type="match status" value="1"/>
</dbReference>
<reference evidence="1" key="1">
    <citation type="submission" date="2023-05" db="EMBL/GenBank/DDBJ databases">
        <authorList>
            <person name="Stuckert A."/>
        </authorList>
    </citation>
    <scope>NUCLEOTIDE SEQUENCE</scope>
</reference>
<evidence type="ECO:0000313" key="1">
    <source>
        <dbReference type="EMBL" id="CAI9534154.1"/>
    </source>
</evidence>
<accession>A0ABN9ADS5</accession>
<name>A0ABN9ADS5_9NEOB</name>
<organism evidence="1 2">
    <name type="scientific">Staurois parvus</name>
    <dbReference type="NCBI Taxonomy" id="386267"/>
    <lineage>
        <taxon>Eukaryota</taxon>
        <taxon>Metazoa</taxon>
        <taxon>Chordata</taxon>
        <taxon>Craniata</taxon>
        <taxon>Vertebrata</taxon>
        <taxon>Euteleostomi</taxon>
        <taxon>Amphibia</taxon>
        <taxon>Batrachia</taxon>
        <taxon>Anura</taxon>
        <taxon>Neobatrachia</taxon>
        <taxon>Ranoidea</taxon>
        <taxon>Ranidae</taxon>
        <taxon>Staurois</taxon>
    </lineage>
</organism>
<evidence type="ECO:0008006" key="3">
    <source>
        <dbReference type="Google" id="ProtNLM"/>
    </source>
</evidence>
<comment type="caution">
    <text evidence="1">The sequence shown here is derived from an EMBL/GenBank/DDBJ whole genome shotgun (WGS) entry which is preliminary data.</text>
</comment>
<dbReference type="EMBL" id="CATNWA010000181">
    <property type="protein sequence ID" value="CAI9534154.1"/>
    <property type="molecule type" value="Genomic_DNA"/>
</dbReference>
<keyword evidence="2" id="KW-1185">Reference proteome</keyword>
<sequence length="74" mass="7739">MSTGRWHCRVAQVGALLGTGGCTAGHGWAGASGRTAGRNLRVALLGTDHQGTDHQCPDDRVRKVQPRTGTCISL</sequence>
<dbReference type="Proteomes" id="UP001162483">
    <property type="component" value="Unassembled WGS sequence"/>
</dbReference>
<gene>
    <name evidence="1" type="ORF">SPARVUS_LOCUS538536</name>
</gene>
<proteinExistence type="predicted"/>
<protein>
    <recommendedName>
        <fullName evidence="3">Secreted protein</fullName>
    </recommendedName>
</protein>
<evidence type="ECO:0000313" key="2">
    <source>
        <dbReference type="Proteomes" id="UP001162483"/>
    </source>
</evidence>